<feature type="compositionally biased region" description="Pro residues" evidence="1">
    <location>
        <begin position="634"/>
        <end position="643"/>
    </location>
</feature>
<feature type="compositionally biased region" description="Basic residues" evidence="1">
    <location>
        <begin position="368"/>
        <end position="379"/>
    </location>
</feature>
<keyword evidence="3" id="KW-1185">Reference proteome</keyword>
<feature type="compositionally biased region" description="Basic and acidic residues" evidence="1">
    <location>
        <begin position="522"/>
        <end position="539"/>
    </location>
</feature>
<feature type="compositionally biased region" description="Polar residues" evidence="1">
    <location>
        <begin position="388"/>
        <end position="400"/>
    </location>
</feature>
<name>A0AAV9Z316_9AGAR</name>
<evidence type="ECO:0000313" key="2">
    <source>
        <dbReference type="EMBL" id="KAK6969449.1"/>
    </source>
</evidence>
<feature type="compositionally biased region" description="Acidic residues" evidence="1">
    <location>
        <begin position="540"/>
        <end position="561"/>
    </location>
</feature>
<proteinExistence type="predicted"/>
<evidence type="ECO:0000313" key="3">
    <source>
        <dbReference type="Proteomes" id="UP001362999"/>
    </source>
</evidence>
<protein>
    <submittedName>
        <fullName evidence="2">Uncharacterized protein</fullName>
    </submittedName>
</protein>
<feature type="compositionally biased region" description="Low complexity" evidence="1">
    <location>
        <begin position="621"/>
        <end position="633"/>
    </location>
</feature>
<gene>
    <name evidence="2" type="ORF">R3P38DRAFT_3243245</name>
</gene>
<feature type="compositionally biased region" description="Basic and acidic residues" evidence="1">
    <location>
        <begin position="73"/>
        <end position="84"/>
    </location>
</feature>
<evidence type="ECO:0000256" key="1">
    <source>
        <dbReference type="SAM" id="MobiDB-lite"/>
    </source>
</evidence>
<sequence>MPRAEPSTPTRRRAARPSHSARPPPKLARTAASVAAAAAASASSPPLASTSASAPPPSTKPTKPTTKTKSPKKTKDPAPWRHPAELPYIRSPSTKRDDGGGGKWDDMAIVRFLVTKAGFSIPPRSTSSPPSDELFQVHFPLSLDPNQDLDTKAGEVVSLPLPYRLPLLWTAKCLWTSLHLVLTADPAIREREWRETRFEILHLARLIEALVTGANRGSDEGEAASSQADSGETKNTIAATWRCPPFDRALRRFWHHWLISRDEFVRDFWTEFGEEEFEGGEGVADVLQLAWPRWVLKGHKGFLLTKAEVANGIPVVGFLRGFWVDEERGEFGYPEADNLKKDDEDEPSGNEVVNVEGGGGGEEGAPKIKSKKKIVKKPKPTPPTQSQDDSVQPNNATTPRKSSLEGSGSSSKEKEANNSNVDSMLVDAADLTRSQSFQDEEMPIDPPLTATPHPPTSQKMYVEVPRLAEKKHSFSSTAMGSVRPGTGRVVEFVGGEDGEKSEDREGEEDGEEEDVDVSMKAGGEEKVDGNEEGAAKGKEENDESSLDLDSDLELGYPEEAESTPPFVVAPVDAPSEHETEDLIIEDKERSEPSLSRSVSPVLPPLSSARFPPPATTPAIPPASDSTSAQLPLQPNTPPHPPNPTSDAVTHFLHSFTTLTTELHALRAEVADLRRSRDLTTPVVMQLEERVRRVEGKLSARNAGATFSGNALGAVRGLSARVGEGELASVCSHPLAHLVALGDGEDGDAAMDVDVSQTVVEEAKSSQKRKSVGGASGSGSVGKKRNTTSTTAVTGRTNLFITLVSIILVSHTINRCRPWSQFVRLEYAIKKTEDLLLHAEKSCLKHWHGDVVHLEGRMHKVQLTSGDIHEQLLQTQRGRDWMTLACSILETIKSKTKTVEAVKHIPKAFKEYVQDVWLLSQRICECADQVKELEISIQLVMLNERQRQTFERMGETETISTGSVRRRFGAVLAVARADNNSM</sequence>
<feature type="region of interest" description="Disordered" evidence="1">
    <location>
        <begin position="1"/>
        <end position="102"/>
    </location>
</feature>
<feature type="region of interest" description="Disordered" evidence="1">
    <location>
        <begin position="333"/>
        <end position="457"/>
    </location>
</feature>
<feature type="region of interest" description="Disordered" evidence="1">
    <location>
        <begin position="473"/>
        <end position="646"/>
    </location>
</feature>
<dbReference type="Proteomes" id="UP001362999">
    <property type="component" value="Unassembled WGS sequence"/>
</dbReference>
<feature type="compositionally biased region" description="Low complexity" evidence="1">
    <location>
        <begin position="30"/>
        <end position="53"/>
    </location>
</feature>
<feature type="compositionally biased region" description="Low complexity" evidence="1">
    <location>
        <begin position="592"/>
        <end position="609"/>
    </location>
</feature>
<dbReference type="EMBL" id="JAWWNJ010000223">
    <property type="protein sequence ID" value="KAK6969449.1"/>
    <property type="molecule type" value="Genomic_DNA"/>
</dbReference>
<feature type="compositionally biased region" description="Pro residues" evidence="1">
    <location>
        <begin position="610"/>
        <end position="620"/>
    </location>
</feature>
<feature type="region of interest" description="Disordered" evidence="1">
    <location>
        <begin position="759"/>
        <end position="788"/>
    </location>
</feature>
<reference evidence="2 3" key="1">
    <citation type="journal article" date="2024" name="J Genomics">
        <title>Draft genome sequencing and assembly of Favolaschia claudopus CIRM-BRFM 2984 isolated from oak limbs.</title>
        <authorList>
            <person name="Navarro D."/>
            <person name="Drula E."/>
            <person name="Chaduli D."/>
            <person name="Cazenave R."/>
            <person name="Ahrendt S."/>
            <person name="Wang J."/>
            <person name="Lipzen A."/>
            <person name="Daum C."/>
            <person name="Barry K."/>
            <person name="Grigoriev I.V."/>
            <person name="Favel A."/>
            <person name="Rosso M.N."/>
            <person name="Martin F."/>
        </authorList>
    </citation>
    <scope>NUCLEOTIDE SEQUENCE [LARGE SCALE GENOMIC DNA]</scope>
    <source>
        <strain evidence="2 3">CIRM-BRFM 2984</strain>
    </source>
</reference>
<dbReference type="AlphaFoldDB" id="A0AAV9Z316"/>
<comment type="caution">
    <text evidence="2">The sequence shown here is derived from an EMBL/GenBank/DDBJ whole genome shotgun (WGS) entry which is preliminary data.</text>
</comment>
<accession>A0AAV9Z316</accession>
<feature type="compositionally biased region" description="Acidic residues" evidence="1">
    <location>
        <begin position="504"/>
        <end position="516"/>
    </location>
</feature>
<organism evidence="2 3">
    <name type="scientific">Favolaschia claudopus</name>
    <dbReference type="NCBI Taxonomy" id="2862362"/>
    <lineage>
        <taxon>Eukaryota</taxon>
        <taxon>Fungi</taxon>
        <taxon>Dikarya</taxon>
        <taxon>Basidiomycota</taxon>
        <taxon>Agaricomycotina</taxon>
        <taxon>Agaricomycetes</taxon>
        <taxon>Agaricomycetidae</taxon>
        <taxon>Agaricales</taxon>
        <taxon>Marasmiineae</taxon>
        <taxon>Mycenaceae</taxon>
        <taxon>Favolaschia</taxon>
    </lineage>
</organism>